<dbReference type="PANTHER" id="PTHR45896:SF1">
    <property type="entry name" value="N-ALPHA-ACETYLTRANSFERASE 30"/>
    <property type="match status" value="1"/>
</dbReference>
<keyword evidence="2" id="KW-0012">Acyltransferase</keyword>
<name>A0A196SLJ5_BLAHN</name>
<dbReference type="Proteomes" id="UP000078348">
    <property type="component" value="Unassembled WGS sequence"/>
</dbReference>
<evidence type="ECO:0000313" key="5">
    <source>
        <dbReference type="EMBL" id="OAO17082.1"/>
    </source>
</evidence>
<evidence type="ECO:0000313" key="6">
    <source>
        <dbReference type="Proteomes" id="UP000078348"/>
    </source>
</evidence>
<dbReference type="GO" id="GO:0031417">
    <property type="term" value="C:NatC complex"/>
    <property type="evidence" value="ECO:0007669"/>
    <property type="project" value="TreeGrafter"/>
</dbReference>
<comment type="caution">
    <text evidence="5">The sequence shown here is derived from an EMBL/GenBank/DDBJ whole genome shotgun (WGS) entry which is preliminary data.</text>
</comment>
<evidence type="ECO:0000256" key="1">
    <source>
        <dbReference type="ARBA" id="ARBA00022679"/>
    </source>
</evidence>
<dbReference type="AlphaFoldDB" id="A0A196SLJ5"/>
<dbReference type="OrthoDB" id="249099at2759"/>
<accession>A0A196SLJ5</accession>
<dbReference type="Pfam" id="PF00583">
    <property type="entry name" value="Acetyltransf_1"/>
    <property type="match status" value="1"/>
</dbReference>
<dbReference type="GO" id="GO:0004596">
    <property type="term" value="F:protein-N-terminal amino-acid acetyltransferase activity"/>
    <property type="evidence" value="ECO:0007669"/>
    <property type="project" value="InterPro"/>
</dbReference>
<evidence type="ECO:0000256" key="3">
    <source>
        <dbReference type="ARBA" id="ARBA00024025"/>
    </source>
</evidence>
<protein>
    <recommendedName>
        <fullName evidence="4">N-acetyltransferase domain-containing protein</fullName>
    </recommendedName>
</protein>
<reference evidence="5 6" key="1">
    <citation type="submission" date="2016-05" db="EMBL/GenBank/DDBJ databases">
        <title>Nuclear genome of Blastocystis sp. subtype 1 NandII.</title>
        <authorList>
            <person name="Gentekaki E."/>
            <person name="Curtis B."/>
            <person name="Stairs C."/>
            <person name="Eme L."/>
            <person name="Herman E."/>
            <person name="Klimes V."/>
            <person name="Arias M.C."/>
            <person name="Elias M."/>
            <person name="Hilliou F."/>
            <person name="Klute M."/>
            <person name="Malik S.-B."/>
            <person name="Pightling A."/>
            <person name="Rachubinski R."/>
            <person name="Salas D."/>
            <person name="Schlacht A."/>
            <person name="Suga H."/>
            <person name="Archibald J."/>
            <person name="Ball S.G."/>
            <person name="Clark G."/>
            <person name="Dacks J."/>
            <person name="Van Der Giezen M."/>
            <person name="Tsaousis A."/>
            <person name="Roger A."/>
        </authorList>
    </citation>
    <scope>NUCLEOTIDE SEQUENCE [LARGE SCALE GENOMIC DNA]</scope>
    <source>
        <strain evidence="6">ATCC 50177 / NandII</strain>
    </source>
</reference>
<dbReference type="STRING" id="478820.A0A196SLJ5"/>
<dbReference type="SUPFAM" id="SSF55729">
    <property type="entry name" value="Acyl-CoA N-acyltransferases (Nat)"/>
    <property type="match status" value="1"/>
</dbReference>
<dbReference type="InterPro" id="IPR016181">
    <property type="entry name" value="Acyl_CoA_acyltransferase"/>
</dbReference>
<evidence type="ECO:0000259" key="4">
    <source>
        <dbReference type="PROSITE" id="PS51186"/>
    </source>
</evidence>
<feature type="domain" description="N-acetyltransferase" evidence="4">
    <location>
        <begin position="22"/>
        <end position="171"/>
    </location>
</feature>
<sequence>MSSEGMEPQFLSIPEEPAVEGIVFSKFSGENEIAEFKQLNDSMLSEAYSVYTYHYFVKDIPDITYIARNESDEMIGVCICKRDMYGKRPVGYIGMLSVLPSYRGKGIARALAIRSINEMIKNRFSECLLETECDNYAALNLYEKLGFRRTEYLPRYYQNGNSAYRLVLQLEEIYFPHVQEYW</sequence>
<dbReference type="InterPro" id="IPR044542">
    <property type="entry name" value="NAA30-like"/>
</dbReference>
<evidence type="ECO:0000256" key="2">
    <source>
        <dbReference type="ARBA" id="ARBA00023315"/>
    </source>
</evidence>
<dbReference type="CDD" id="cd04301">
    <property type="entry name" value="NAT_SF"/>
    <property type="match status" value="1"/>
</dbReference>
<gene>
    <name evidence="5" type="ORF">AV274_1178</name>
</gene>
<dbReference type="Gene3D" id="3.40.630.30">
    <property type="match status" value="1"/>
</dbReference>
<keyword evidence="6" id="KW-1185">Reference proteome</keyword>
<dbReference type="EMBL" id="LXWW01000046">
    <property type="protein sequence ID" value="OAO17082.1"/>
    <property type="molecule type" value="Genomic_DNA"/>
</dbReference>
<keyword evidence="1" id="KW-0808">Transferase</keyword>
<dbReference type="InterPro" id="IPR000182">
    <property type="entry name" value="GNAT_dom"/>
</dbReference>
<dbReference type="PROSITE" id="PS51186">
    <property type="entry name" value="GNAT"/>
    <property type="match status" value="1"/>
</dbReference>
<dbReference type="PANTHER" id="PTHR45896">
    <property type="entry name" value="N-ALPHA-ACETYLTRANSFERASE 30"/>
    <property type="match status" value="1"/>
</dbReference>
<proteinExistence type="inferred from homology"/>
<comment type="similarity">
    <text evidence="3">Belongs to the acetyltransferase family. MAK3 subfamily.</text>
</comment>
<organism evidence="5 6">
    <name type="scientific">Blastocystis sp. subtype 1 (strain ATCC 50177 / NandII)</name>
    <dbReference type="NCBI Taxonomy" id="478820"/>
    <lineage>
        <taxon>Eukaryota</taxon>
        <taxon>Sar</taxon>
        <taxon>Stramenopiles</taxon>
        <taxon>Bigyra</taxon>
        <taxon>Opalozoa</taxon>
        <taxon>Opalinata</taxon>
        <taxon>Blastocystidae</taxon>
        <taxon>Blastocystis</taxon>
    </lineage>
</organism>